<keyword evidence="8" id="KW-1185">Reference proteome</keyword>
<reference evidence="7 8" key="1">
    <citation type="submission" date="2020-01" db="EMBL/GenBank/DDBJ databases">
        <title>Herbidospora sp. NEAU-GS84 nov., a novel actinomycete isolated from soil.</title>
        <authorList>
            <person name="Han L."/>
        </authorList>
    </citation>
    <scope>NUCLEOTIDE SEQUENCE [LARGE SCALE GENOMIC DNA]</scope>
    <source>
        <strain evidence="7 8">NEAU-GS84</strain>
    </source>
</reference>
<name>A0A7C9MVS7_9ACTN</name>
<feature type="transmembrane region" description="Helical" evidence="6">
    <location>
        <begin position="177"/>
        <end position="195"/>
    </location>
</feature>
<dbReference type="InterPro" id="IPR001123">
    <property type="entry name" value="LeuE-type"/>
</dbReference>
<keyword evidence="5 6" id="KW-0472">Membrane</keyword>
<keyword evidence="2" id="KW-1003">Cell membrane</keyword>
<gene>
    <name evidence="7" type="ORF">GT755_08130</name>
</gene>
<dbReference type="Proteomes" id="UP000479526">
    <property type="component" value="Unassembled WGS sequence"/>
</dbReference>
<comment type="subcellular location">
    <subcellularLocation>
        <location evidence="1">Cell membrane</location>
        <topology evidence="1">Multi-pass membrane protein</topology>
    </subcellularLocation>
</comment>
<dbReference type="AlphaFoldDB" id="A0A7C9MVS7"/>
<evidence type="ECO:0000256" key="3">
    <source>
        <dbReference type="ARBA" id="ARBA00022692"/>
    </source>
</evidence>
<organism evidence="7 8">
    <name type="scientific">Herbidospora solisilvae</name>
    <dbReference type="NCBI Taxonomy" id="2696284"/>
    <lineage>
        <taxon>Bacteria</taxon>
        <taxon>Bacillati</taxon>
        <taxon>Actinomycetota</taxon>
        <taxon>Actinomycetes</taxon>
        <taxon>Streptosporangiales</taxon>
        <taxon>Streptosporangiaceae</taxon>
        <taxon>Herbidospora</taxon>
    </lineage>
</organism>
<dbReference type="GO" id="GO:0005886">
    <property type="term" value="C:plasma membrane"/>
    <property type="evidence" value="ECO:0007669"/>
    <property type="project" value="UniProtKB-SubCell"/>
</dbReference>
<comment type="caution">
    <text evidence="7">The sequence shown here is derived from an EMBL/GenBank/DDBJ whole genome shotgun (WGS) entry which is preliminary data.</text>
</comment>
<evidence type="ECO:0000256" key="1">
    <source>
        <dbReference type="ARBA" id="ARBA00004651"/>
    </source>
</evidence>
<dbReference type="Pfam" id="PF01810">
    <property type="entry name" value="LysE"/>
    <property type="match status" value="1"/>
</dbReference>
<dbReference type="PANTHER" id="PTHR30086">
    <property type="entry name" value="ARGININE EXPORTER PROTEIN ARGO"/>
    <property type="match status" value="1"/>
</dbReference>
<feature type="transmembrane region" description="Helical" evidence="6">
    <location>
        <begin position="74"/>
        <end position="96"/>
    </location>
</feature>
<feature type="transmembrane region" description="Helical" evidence="6">
    <location>
        <begin position="42"/>
        <end position="62"/>
    </location>
</feature>
<protein>
    <submittedName>
        <fullName evidence="7">LysE family transporter</fullName>
    </submittedName>
</protein>
<keyword evidence="4 6" id="KW-1133">Transmembrane helix</keyword>
<evidence type="ECO:0000256" key="5">
    <source>
        <dbReference type="ARBA" id="ARBA00023136"/>
    </source>
</evidence>
<sequence length="200" mass="20001">MRELMLGIGLGLGAGVAPGALLGLVITASLRGGFPAGLRMACVPLLSDLPVVVLSIVLAGALPSGLLRGLSIAGGLYVVYLGAEAVMAARTAVLPAPGERVPSQVGKGVLVNLTNPHPWLFWITVGGPLVVAAWSDGVAQAAAFMVGFYTLLVGAKVVLAGLVAAGRHRLGPRAYRATLAASGLLLAGAGLWLVVQGVTG</sequence>
<dbReference type="GO" id="GO:0015171">
    <property type="term" value="F:amino acid transmembrane transporter activity"/>
    <property type="evidence" value="ECO:0007669"/>
    <property type="project" value="TreeGrafter"/>
</dbReference>
<proteinExistence type="predicted"/>
<evidence type="ECO:0000256" key="6">
    <source>
        <dbReference type="SAM" id="Phobius"/>
    </source>
</evidence>
<evidence type="ECO:0000256" key="2">
    <source>
        <dbReference type="ARBA" id="ARBA00022475"/>
    </source>
</evidence>
<evidence type="ECO:0000313" key="7">
    <source>
        <dbReference type="EMBL" id="NAS21651.1"/>
    </source>
</evidence>
<evidence type="ECO:0000256" key="4">
    <source>
        <dbReference type="ARBA" id="ARBA00022989"/>
    </source>
</evidence>
<evidence type="ECO:0000313" key="8">
    <source>
        <dbReference type="Proteomes" id="UP000479526"/>
    </source>
</evidence>
<dbReference type="PANTHER" id="PTHR30086:SF20">
    <property type="entry name" value="ARGININE EXPORTER PROTEIN ARGO-RELATED"/>
    <property type="match status" value="1"/>
</dbReference>
<dbReference type="EMBL" id="WXEW01000002">
    <property type="protein sequence ID" value="NAS21651.1"/>
    <property type="molecule type" value="Genomic_DNA"/>
</dbReference>
<accession>A0A7C9MVS7</accession>
<feature type="transmembrane region" description="Helical" evidence="6">
    <location>
        <begin position="6"/>
        <end position="30"/>
    </location>
</feature>
<keyword evidence="3 6" id="KW-0812">Transmembrane</keyword>
<dbReference type="RefSeq" id="WP_161479072.1">
    <property type="nucleotide sequence ID" value="NZ_WXEW01000002.1"/>
</dbReference>
<feature type="transmembrane region" description="Helical" evidence="6">
    <location>
        <begin position="141"/>
        <end position="165"/>
    </location>
</feature>